<dbReference type="InterPro" id="IPR007372">
    <property type="entry name" value="Lipid/polyisoprenoid-bd_YceI"/>
</dbReference>
<dbReference type="RefSeq" id="WP_264730635.1">
    <property type="nucleotide sequence ID" value="NZ_JAPDNR010000001.1"/>
</dbReference>
<feature type="domain" description="Lipid/polyisoprenoid-binding YceI-like" evidence="1">
    <location>
        <begin position="5"/>
        <end position="175"/>
    </location>
</feature>
<accession>A0ABT3ILC3</accession>
<comment type="caution">
    <text evidence="2">The sequence shown here is derived from an EMBL/GenBank/DDBJ whole genome shotgun (WGS) entry which is preliminary data.</text>
</comment>
<dbReference type="Pfam" id="PF04264">
    <property type="entry name" value="YceI"/>
    <property type="match status" value="1"/>
</dbReference>
<dbReference type="Proteomes" id="UP001207742">
    <property type="component" value="Unassembled WGS sequence"/>
</dbReference>
<dbReference type="EMBL" id="JAPDNS010000001">
    <property type="protein sequence ID" value="MCW3484774.1"/>
    <property type="molecule type" value="Genomic_DNA"/>
</dbReference>
<evidence type="ECO:0000313" key="2">
    <source>
        <dbReference type="EMBL" id="MCW3484774.1"/>
    </source>
</evidence>
<dbReference type="PANTHER" id="PTHR34406">
    <property type="entry name" value="PROTEIN YCEI"/>
    <property type="match status" value="1"/>
</dbReference>
<organism evidence="2 3">
    <name type="scientific">Chitinophaga nivalis</name>
    <dbReference type="NCBI Taxonomy" id="2991709"/>
    <lineage>
        <taxon>Bacteria</taxon>
        <taxon>Pseudomonadati</taxon>
        <taxon>Bacteroidota</taxon>
        <taxon>Chitinophagia</taxon>
        <taxon>Chitinophagales</taxon>
        <taxon>Chitinophagaceae</taxon>
        <taxon>Chitinophaga</taxon>
    </lineage>
</organism>
<dbReference type="Gene3D" id="2.40.128.110">
    <property type="entry name" value="Lipid/polyisoprenoid-binding, YceI-like"/>
    <property type="match status" value="1"/>
</dbReference>
<evidence type="ECO:0000313" key="3">
    <source>
        <dbReference type="Proteomes" id="UP001207742"/>
    </source>
</evidence>
<dbReference type="SMART" id="SM00867">
    <property type="entry name" value="YceI"/>
    <property type="match status" value="1"/>
</dbReference>
<dbReference type="PANTHER" id="PTHR34406:SF1">
    <property type="entry name" value="PROTEIN YCEI"/>
    <property type="match status" value="1"/>
</dbReference>
<protein>
    <submittedName>
        <fullName evidence="2">YceI family protein</fullName>
    </submittedName>
</protein>
<dbReference type="InterPro" id="IPR036761">
    <property type="entry name" value="TTHA0802/YceI-like_sf"/>
</dbReference>
<reference evidence="2 3" key="1">
    <citation type="submission" date="2022-10" db="EMBL/GenBank/DDBJ databases">
        <title>Chitinophaga nivalis PC15 sp. nov., isolated from Pyeongchang county, South Korea.</title>
        <authorList>
            <person name="Trinh H.N."/>
        </authorList>
    </citation>
    <scope>NUCLEOTIDE SEQUENCE [LARGE SCALE GENOMIC DNA]</scope>
    <source>
        <strain evidence="2 3">PC14</strain>
    </source>
</reference>
<sequence length="177" mass="20035">MAKQQWVGDADHSELGFKIRHLMITNISGKFTGFTVDAETEEENFMTAVTKVSVDVDTITTGNTQRDEHLRSPDFFDVNQYRYITFVATKYEDVDHDGSYTLYGDLTIRDVTKNIKLDVEFGGVVKDPWGNTKAGFTINAKINRKDFGLNWNAVTETGGIMVSEEVKIHCEVQLIKK</sequence>
<keyword evidence="3" id="KW-1185">Reference proteome</keyword>
<evidence type="ECO:0000259" key="1">
    <source>
        <dbReference type="SMART" id="SM00867"/>
    </source>
</evidence>
<proteinExistence type="predicted"/>
<dbReference type="SUPFAM" id="SSF101874">
    <property type="entry name" value="YceI-like"/>
    <property type="match status" value="1"/>
</dbReference>
<gene>
    <name evidence="2" type="ORF">OL497_12755</name>
</gene>
<name>A0ABT3ILC3_9BACT</name>